<dbReference type="EMBL" id="BGPR01001229">
    <property type="protein sequence ID" value="GBM48805.1"/>
    <property type="molecule type" value="Genomic_DNA"/>
</dbReference>
<name>A0A4Y2G7Y1_ARAVE</name>
<gene>
    <name evidence="1" type="ORF">AVEN_18746_1</name>
</gene>
<evidence type="ECO:0000313" key="2">
    <source>
        <dbReference type="Proteomes" id="UP000499080"/>
    </source>
</evidence>
<sequence length="92" mass="10758">MAGKRFLQRFSLEVKAMSPGRDDKLKLLENARIMILSILGTEIWRTFERILCDVMPCRKSYIYTKDLKRVNQSFFGVLSKVQAGEMKDTECY</sequence>
<evidence type="ECO:0000313" key="1">
    <source>
        <dbReference type="EMBL" id="GBM48805.1"/>
    </source>
</evidence>
<dbReference type="AlphaFoldDB" id="A0A4Y2G7Y1"/>
<proteinExistence type="predicted"/>
<protein>
    <submittedName>
        <fullName evidence="1">Uncharacterized protein</fullName>
    </submittedName>
</protein>
<reference evidence="1 2" key="1">
    <citation type="journal article" date="2019" name="Sci. Rep.">
        <title>Orb-weaving spider Araneus ventricosus genome elucidates the spidroin gene catalogue.</title>
        <authorList>
            <person name="Kono N."/>
            <person name="Nakamura H."/>
            <person name="Ohtoshi R."/>
            <person name="Moran D.A.P."/>
            <person name="Shinohara A."/>
            <person name="Yoshida Y."/>
            <person name="Fujiwara M."/>
            <person name="Mori M."/>
            <person name="Tomita M."/>
            <person name="Arakawa K."/>
        </authorList>
    </citation>
    <scope>NUCLEOTIDE SEQUENCE [LARGE SCALE GENOMIC DNA]</scope>
</reference>
<accession>A0A4Y2G7Y1</accession>
<keyword evidence="2" id="KW-1185">Reference proteome</keyword>
<organism evidence="1 2">
    <name type="scientific">Araneus ventricosus</name>
    <name type="common">Orbweaver spider</name>
    <name type="synonym">Epeira ventricosa</name>
    <dbReference type="NCBI Taxonomy" id="182803"/>
    <lineage>
        <taxon>Eukaryota</taxon>
        <taxon>Metazoa</taxon>
        <taxon>Ecdysozoa</taxon>
        <taxon>Arthropoda</taxon>
        <taxon>Chelicerata</taxon>
        <taxon>Arachnida</taxon>
        <taxon>Araneae</taxon>
        <taxon>Araneomorphae</taxon>
        <taxon>Entelegynae</taxon>
        <taxon>Araneoidea</taxon>
        <taxon>Araneidae</taxon>
        <taxon>Araneus</taxon>
    </lineage>
</organism>
<comment type="caution">
    <text evidence="1">The sequence shown here is derived from an EMBL/GenBank/DDBJ whole genome shotgun (WGS) entry which is preliminary data.</text>
</comment>
<dbReference type="Proteomes" id="UP000499080">
    <property type="component" value="Unassembled WGS sequence"/>
</dbReference>